<evidence type="ECO:0000313" key="1">
    <source>
        <dbReference type="EMBL" id="QSG11886.1"/>
    </source>
</evidence>
<organism evidence="1 2">
    <name type="scientific">Halapricum desulfuricans</name>
    <dbReference type="NCBI Taxonomy" id="2841257"/>
    <lineage>
        <taxon>Archaea</taxon>
        <taxon>Methanobacteriati</taxon>
        <taxon>Methanobacteriota</taxon>
        <taxon>Stenosarchaea group</taxon>
        <taxon>Halobacteria</taxon>
        <taxon>Halobacteriales</taxon>
        <taxon>Haloarculaceae</taxon>
        <taxon>Halapricum</taxon>
    </lineage>
</organism>
<accession>A0A897NNU8</accession>
<proteinExistence type="predicted"/>
<dbReference type="Proteomes" id="UP000663305">
    <property type="component" value="Chromosome"/>
</dbReference>
<evidence type="ECO:0000313" key="2">
    <source>
        <dbReference type="Proteomes" id="UP000663305"/>
    </source>
</evidence>
<protein>
    <submittedName>
        <fullName evidence="1">Uncharacterized protein</fullName>
    </submittedName>
</protein>
<name>A0A897NNU8_9EURY</name>
<reference evidence="1" key="1">
    <citation type="submission" date="2020-11" db="EMBL/GenBank/DDBJ databases">
        <title>Carbohydrate-dependent, anaerobic sulfur respiration: A novel catabolism in halophilic archaea.</title>
        <authorList>
            <person name="Sorokin D.Y."/>
            <person name="Messina E."/>
            <person name="Smedile F."/>
            <person name="La Cono V."/>
            <person name="Hallsworth J.E."/>
            <person name="Yakimov M.M."/>
        </authorList>
    </citation>
    <scope>NUCLEOTIDE SEQUENCE</scope>
    <source>
        <strain evidence="1">HSR-Bgl</strain>
    </source>
</reference>
<dbReference type="AlphaFoldDB" id="A0A897NNU8"/>
<gene>
    <name evidence="1" type="ORF">HSBGL_1469</name>
</gene>
<dbReference type="EMBL" id="CP064789">
    <property type="protein sequence ID" value="QSG11886.1"/>
    <property type="molecule type" value="Genomic_DNA"/>
</dbReference>
<sequence length="190" mass="22224">MAEQLARGFKAHDKGRRDIAIDAFTYVDRHQFQFLGETDARHASTAFVEALWKKDDIELDYLRGGQFDRDGLRQADYRPVRQKLRERATIIGIDPQYATTKAKAWRRHKAGGDYWTPFGKSQLYEIRRALRDPEYPNKPRAGDEGFGPDPCRYVLAFELHDMKTDTHWQQGVDVMVPYFKRILEANENDE</sequence>